<organism evidence="1">
    <name type="scientific">Planktothricoides raciborskii GIHE-MW2</name>
    <dbReference type="NCBI Taxonomy" id="2792601"/>
    <lineage>
        <taxon>Bacteria</taxon>
        <taxon>Bacillati</taxon>
        <taxon>Cyanobacteriota</taxon>
        <taxon>Cyanophyceae</taxon>
        <taxon>Oscillatoriophycideae</taxon>
        <taxon>Oscillatoriales</taxon>
        <taxon>Oscillatoriaceae</taxon>
        <taxon>Planktothricoides</taxon>
    </lineage>
</organism>
<dbReference type="AlphaFoldDB" id="A0AAU8JEZ8"/>
<protein>
    <submittedName>
        <fullName evidence="1">DUF4157 domain-containing protein</fullName>
    </submittedName>
</protein>
<name>A0AAU8JEZ8_9CYAN</name>
<reference evidence="1" key="1">
    <citation type="submission" date="2024-07" db="EMBL/GenBank/DDBJ databases">
        <authorList>
            <person name="Kim Y.J."/>
            <person name="Jeong J.Y."/>
        </authorList>
    </citation>
    <scope>NUCLEOTIDE SEQUENCE</scope>
    <source>
        <strain evidence="1">GIHE-MW2</strain>
    </source>
</reference>
<proteinExistence type="predicted"/>
<gene>
    <name evidence="1" type="ORF">ABWT76_000579</name>
</gene>
<dbReference type="RefSeq" id="WP_156331915.1">
    <property type="nucleotide sequence ID" value="NZ_CP159837.1"/>
</dbReference>
<sequence length="189" mass="22061">MEIFSQELTEKAWGNVGAIAYPAGDRLMIGNNSKPQSLDEIQKEYLRPHFGDLVDRVMVVYSALLMEDWVAASFQINVGRSNAQVYGHRIYIRDIYRPGDLQQIVLLAHELYHCKQYEELGSLSKFGYHYFLQYKKADEKYNQNIFEQEAFKFEKFFASWLANEVRVNGTRSRNRKAKKSSDIALENED</sequence>
<evidence type="ECO:0000313" key="1">
    <source>
        <dbReference type="EMBL" id="XCM37780.1"/>
    </source>
</evidence>
<dbReference type="EMBL" id="CP159837">
    <property type="protein sequence ID" value="XCM37780.1"/>
    <property type="molecule type" value="Genomic_DNA"/>
</dbReference>
<accession>A0AAU8JEZ8</accession>